<dbReference type="InterPro" id="IPR003200">
    <property type="entry name" value="Nict_dMeBzImd_PRibTrfase"/>
</dbReference>
<organism evidence="1 2">
    <name type="scientific">Nitratireductor rhodophyticola</name>
    <dbReference type="NCBI Taxonomy" id="2854036"/>
    <lineage>
        <taxon>Bacteria</taxon>
        <taxon>Pseudomonadati</taxon>
        <taxon>Pseudomonadota</taxon>
        <taxon>Alphaproteobacteria</taxon>
        <taxon>Hyphomicrobiales</taxon>
        <taxon>Phyllobacteriaceae</taxon>
        <taxon>Nitratireductor</taxon>
    </lineage>
</organism>
<evidence type="ECO:0000313" key="2">
    <source>
        <dbReference type="Proteomes" id="UP000777661"/>
    </source>
</evidence>
<name>A0ABS7R7Q6_9HYPH</name>
<dbReference type="Gene3D" id="3.40.50.10210">
    <property type="match status" value="1"/>
</dbReference>
<dbReference type="InterPro" id="IPR036087">
    <property type="entry name" value="Nict_dMeBzImd_PRibTrfase_sf"/>
</dbReference>
<proteinExistence type="predicted"/>
<dbReference type="Proteomes" id="UP000777661">
    <property type="component" value="Unassembled WGS sequence"/>
</dbReference>
<dbReference type="PANTHER" id="PTHR43463">
    <property type="entry name" value="NICOTINATE-NUCLEOTIDE--DIMETHYLBENZIMIDAZOLE PHOSPHORIBOSYLTRANSFERASE"/>
    <property type="match status" value="1"/>
</dbReference>
<gene>
    <name evidence="1" type="ORF">KVG22_02860</name>
</gene>
<dbReference type="EMBL" id="JAHSQO010000001">
    <property type="protein sequence ID" value="MBY8915515.1"/>
    <property type="molecule type" value="Genomic_DNA"/>
</dbReference>
<dbReference type="GO" id="GO:0008939">
    <property type="term" value="F:nicotinate-nucleotide-dimethylbenzimidazole phosphoribosyltransferase activity"/>
    <property type="evidence" value="ECO:0007669"/>
    <property type="project" value="UniProtKB-EC"/>
</dbReference>
<dbReference type="SUPFAM" id="SSF52733">
    <property type="entry name" value="Nicotinate mononucleotide:5,6-dimethylbenzimidazole phosphoribosyltransferase (CobT)"/>
    <property type="match status" value="1"/>
</dbReference>
<dbReference type="Pfam" id="PF02277">
    <property type="entry name" value="DBI_PRT"/>
    <property type="match status" value="1"/>
</dbReference>
<dbReference type="EC" id="2.4.2.21" evidence="1"/>
<keyword evidence="2" id="KW-1185">Reference proteome</keyword>
<evidence type="ECO:0000313" key="1">
    <source>
        <dbReference type="EMBL" id="MBY8915515.1"/>
    </source>
</evidence>
<accession>A0ABS7R7Q6</accession>
<keyword evidence="1" id="KW-0328">Glycosyltransferase</keyword>
<dbReference type="RefSeq" id="WP_223003948.1">
    <property type="nucleotide sequence ID" value="NZ_JAHSQO010000001.1"/>
</dbReference>
<comment type="caution">
    <text evidence="1">The sequence shown here is derived from an EMBL/GenBank/DDBJ whole genome shotgun (WGS) entry which is preliminary data.</text>
</comment>
<sequence length="351" mass="36197">MPVGASHKRGRYTIALEALGGYLVSDTNREPLFMSFSGMPFDDVRSLLSQLEAPDDTLAEAMTQAFARAGYPGTALGRLQELGIWLARTRRAVPPLIGKSGVALYAATHGFAEDALSEQRARVDAVAAGAAAVSHLCVAGDLSLNVFDLALDLPSKDIRWDASLDERSCAATIAFGMEATAEGVDLLCVGALGAQAAIAASAILLALLNGEPEQVGAADRNIVSEAISFHADHLSDPLEVLRRLGGRDIAALAGAILAARAQNIPVVLDGLPVLAAAAVLYRLAPHAISHCVLASSNSHLEIWAAEQLALKPLLELEFSGEAGCAGAVAAGLVKSAAALAAGVAEVARRMG</sequence>
<reference evidence="1 2" key="1">
    <citation type="submission" date="2021-06" db="EMBL/GenBank/DDBJ databases">
        <title>Nitratireductor porphyridii sp. nov., isolated from a small marine red alga, Porphyridium purpureum in South Korea.</title>
        <authorList>
            <person name="Kim K.H."/>
            <person name="Kristyanto S."/>
            <person name="Jeon C.O."/>
        </authorList>
    </citation>
    <scope>NUCLEOTIDE SEQUENCE [LARGE SCALE GENOMIC DNA]</scope>
    <source>
        <strain evidence="1 2">R6</strain>
    </source>
</reference>
<dbReference type="PANTHER" id="PTHR43463:SF1">
    <property type="entry name" value="NICOTINATE-NUCLEOTIDE--DIMETHYLBENZIMIDAZOLE PHOSPHORIBOSYLTRANSFERASE"/>
    <property type="match status" value="1"/>
</dbReference>
<protein>
    <submittedName>
        <fullName evidence="1">Nicotinate-nucleotide--dimethylbenzimidazole phosphoribosyltransferase</fullName>
        <ecNumber evidence="1">2.4.2.21</ecNumber>
    </submittedName>
</protein>
<keyword evidence="1" id="KW-0808">Transferase</keyword>